<feature type="compositionally biased region" description="Basic residues" evidence="1">
    <location>
        <begin position="306"/>
        <end position="318"/>
    </location>
</feature>
<feature type="compositionally biased region" description="Low complexity" evidence="1">
    <location>
        <begin position="87"/>
        <end position="105"/>
    </location>
</feature>
<feature type="compositionally biased region" description="Low complexity" evidence="1">
    <location>
        <begin position="131"/>
        <end position="140"/>
    </location>
</feature>
<dbReference type="AlphaFoldDB" id="A0A6J4JT34"/>
<feature type="compositionally biased region" description="Basic residues" evidence="1">
    <location>
        <begin position="7"/>
        <end position="19"/>
    </location>
</feature>
<feature type="compositionally biased region" description="Low complexity" evidence="1">
    <location>
        <begin position="254"/>
        <end position="266"/>
    </location>
</feature>
<feature type="region of interest" description="Disordered" evidence="1">
    <location>
        <begin position="1"/>
        <end position="398"/>
    </location>
</feature>
<feature type="non-terminal residue" evidence="2">
    <location>
        <position position="1"/>
    </location>
</feature>
<gene>
    <name evidence="2" type="ORF">AVDCRST_MAG54-4076</name>
</gene>
<feature type="compositionally biased region" description="Low complexity" evidence="1">
    <location>
        <begin position="319"/>
        <end position="329"/>
    </location>
</feature>
<feature type="compositionally biased region" description="Low complexity" evidence="1">
    <location>
        <begin position="223"/>
        <end position="235"/>
    </location>
</feature>
<protein>
    <submittedName>
        <fullName evidence="2">Uncharacterized protein</fullName>
    </submittedName>
</protein>
<feature type="compositionally biased region" description="Basic residues" evidence="1">
    <location>
        <begin position="30"/>
        <end position="39"/>
    </location>
</feature>
<evidence type="ECO:0000256" key="1">
    <source>
        <dbReference type="SAM" id="MobiDB-lite"/>
    </source>
</evidence>
<sequence>AGITENRHRRPRARGRAARSRGVLLGAGARQRHHRRRARGVGAREPAPSRDLRAGTGRRPGLGHGLDRPPRRPARRRRPRRRRRAGRAGLRGLARAGAADAARVGGQDRARRGVRAGRGGGAAEPRRAGAARRLGALVPPVRRRSPHRDARPARRPARRRRERRRPAAHGAAVRPGGGHGPAERQRRHRLPARPARRPGPGRRRDRGRLARPGPALRARRAAGPRPAAGGAAPVRAAHRTRSRRARPGPALRVGPRFPRRFAAPPRGAGPGRRGLPAGERAVGEGDVDGLGRAARRAVARADQRLVRPRRRGRPRPARVPRAATRRPGAGVQGRVVSRRRHDGPEHPPPGRLDRDRRPARSGVRGHDRHGGGRPGPDAPAGRVPRGPHGPRPGPLRRL</sequence>
<feature type="compositionally biased region" description="Basic residues" evidence="1">
    <location>
        <begin position="153"/>
        <end position="167"/>
    </location>
</feature>
<feature type="non-terminal residue" evidence="2">
    <location>
        <position position="398"/>
    </location>
</feature>
<feature type="compositionally biased region" description="Basic residues" evidence="1">
    <location>
        <begin position="236"/>
        <end position="246"/>
    </location>
</feature>
<reference evidence="2" key="1">
    <citation type="submission" date="2020-02" db="EMBL/GenBank/DDBJ databases">
        <authorList>
            <person name="Meier V. D."/>
        </authorList>
    </citation>
    <scope>NUCLEOTIDE SEQUENCE</scope>
    <source>
        <strain evidence="2">AVDCRST_MAG54</strain>
    </source>
</reference>
<feature type="compositionally biased region" description="Pro residues" evidence="1">
    <location>
        <begin position="387"/>
        <end position="398"/>
    </location>
</feature>
<feature type="compositionally biased region" description="Basic and acidic residues" evidence="1">
    <location>
        <begin position="351"/>
        <end position="370"/>
    </location>
</feature>
<feature type="compositionally biased region" description="Basic residues" evidence="1">
    <location>
        <begin position="71"/>
        <end position="86"/>
    </location>
</feature>
<name>A0A6J4JT34_9PSEU</name>
<evidence type="ECO:0000313" key="2">
    <source>
        <dbReference type="EMBL" id="CAA9286482.1"/>
    </source>
</evidence>
<feature type="compositionally biased region" description="Low complexity" evidence="1">
    <location>
        <begin position="20"/>
        <end position="29"/>
    </location>
</feature>
<accession>A0A6J4JT34</accession>
<proteinExistence type="predicted"/>
<feature type="compositionally biased region" description="Basic residues" evidence="1">
    <location>
        <begin position="185"/>
        <end position="206"/>
    </location>
</feature>
<dbReference type="EMBL" id="CADCTH010000513">
    <property type="protein sequence ID" value="CAA9286482.1"/>
    <property type="molecule type" value="Genomic_DNA"/>
</dbReference>
<organism evidence="2">
    <name type="scientific">uncultured Actinomycetospora sp</name>
    <dbReference type="NCBI Taxonomy" id="1135996"/>
    <lineage>
        <taxon>Bacteria</taxon>
        <taxon>Bacillati</taxon>
        <taxon>Actinomycetota</taxon>
        <taxon>Actinomycetes</taxon>
        <taxon>Pseudonocardiales</taxon>
        <taxon>Pseudonocardiaceae</taxon>
        <taxon>Actinomycetospora</taxon>
        <taxon>environmental samples</taxon>
    </lineage>
</organism>